<reference evidence="2" key="1">
    <citation type="submission" date="2025-08" db="UniProtKB">
        <authorList>
            <consortium name="Ensembl"/>
        </authorList>
    </citation>
    <scope>IDENTIFICATION</scope>
</reference>
<protein>
    <submittedName>
        <fullName evidence="2">Uncharacterized protein</fullName>
    </submittedName>
</protein>
<dbReference type="Proteomes" id="UP000261380">
    <property type="component" value="Unplaced"/>
</dbReference>
<dbReference type="AlphaFoldDB" id="A0A3B5MJJ8"/>
<feature type="region of interest" description="Disordered" evidence="1">
    <location>
        <begin position="17"/>
        <end position="39"/>
    </location>
</feature>
<dbReference type="STRING" id="32473.ENSXCOP00000023942"/>
<evidence type="ECO:0000313" key="3">
    <source>
        <dbReference type="Proteomes" id="UP000261380"/>
    </source>
</evidence>
<evidence type="ECO:0000313" key="2">
    <source>
        <dbReference type="Ensembl" id="ENSXCOP00000023942.1"/>
    </source>
</evidence>
<evidence type="ECO:0000256" key="1">
    <source>
        <dbReference type="SAM" id="MobiDB-lite"/>
    </source>
</evidence>
<name>A0A3B5MJJ8_9TELE</name>
<reference evidence="2" key="2">
    <citation type="submission" date="2025-09" db="UniProtKB">
        <authorList>
            <consortium name="Ensembl"/>
        </authorList>
    </citation>
    <scope>IDENTIFICATION</scope>
</reference>
<accession>A0A3B5MJJ8</accession>
<sequence>MMSMGFMPDSVNGSDPSKSAFLEFGHGHPAHQQHSPGLSHIYPLTANNISTLRTTTVGCPSIHPFSNTLVP</sequence>
<dbReference type="Ensembl" id="ENSXCOT00000024227.1">
    <property type="protein sequence ID" value="ENSXCOP00000023942.1"/>
    <property type="gene ID" value="ENSXCOG00000017878.1"/>
</dbReference>
<proteinExistence type="predicted"/>
<keyword evidence="3" id="KW-1185">Reference proteome</keyword>
<organism evidence="2 3">
    <name type="scientific">Xiphophorus couchianus</name>
    <name type="common">Monterrey platyfish</name>
    <dbReference type="NCBI Taxonomy" id="32473"/>
    <lineage>
        <taxon>Eukaryota</taxon>
        <taxon>Metazoa</taxon>
        <taxon>Chordata</taxon>
        <taxon>Craniata</taxon>
        <taxon>Vertebrata</taxon>
        <taxon>Euteleostomi</taxon>
        <taxon>Actinopterygii</taxon>
        <taxon>Neopterygii</taxon>
        <taxon>Teleostei</taxon>
        <taxon>Neoteleostei</taxon>
        <taxon>Acanthomorphata</taxon>
        <taxon>Ovalentaria</taxon>
        <taxon>Atherinomorphae</taxon>
        <taxon>Cyprinodontiformes</taxon>
        <taxon>Poeciliidae</taxon>
        <taxon>Poeciliinae</taxon>
        <taxon>Xiphophorus</taxon>
    </lineage>
</organism>